<accession>A0A0E9PSJ5</accession>
<evidence type="ECO:0000313" key="2">
    <source>
        <dbReference type="EMBL" id="JAH07232.1"/>
    </source>
</evidence>
<name>A0A0E9PSJ5_ANGAN</name>
<protein>
    <submittedName>
        <fullName evidence="2">Uncharacterized protein</fullName>
    </submittedName>
</protein>
<feature type="region of interest" description="Disordered" evidence="1">
    <location>
        <begin position="1"/>
        <end position="31"/>
    </location>
</feature>
<organism evidence="2">
    <name type="scientific">Anguilla anguilla</name>
    <name type="common">European freshwater eel</name>
    <name type="synonym">Muraena anguilla</name>
    <dbReference type="NCBI Taxonomy" id="7936"/>
    <lineage>
        <taxon>Eukaryota</taxon>
        <taxon>Metazoa</taxon>
        <taxon>Chordata</taxon>
        <taxon>Craniata</taxon>
        <taxon>Vertebrata</taxon>
        <taxon>Euteleostomi</taxon>
        <taxon>Actinopterygii</taxon>
        <taxon>Neopterygii</taxon>
        <taxon>Teleostei</taxon>
        <taxon>Anguilliformes</taxon>
        <taxon>Anguillidae</taxon>
        <taxon>Anguilla</taxon>
    </lineage>
</organism>
<evidence type="ECO:0000256" key="1">
    <source>
        <dbReference type="SAM" id="MobiDB-lite"/>
    </source>
</evidence>
<reference evidence="2" key="1">
    <citation type="submission" date="2014-11" db="EMBL/GenBank/DDBJ databases">
        <authorList>
            <person name="Amaro Gonzalez C."/>
        </authorList>
    </citation>
    <scope>NUCLEOTIDE SEQUENCE</scope>
</reference>
<dbReference type="AlphaFoldDB" id="A0A0E9PSJ5"/>
<dbReference type="EMBL" id="GBXM01101345">
    <property type="protein sequence ID" value="JAH07232.1"/>
    <property type="molecule type" value="Transcribed_RNA"/>
</dbReference>
<proteinExistence type="predicted"/>
<reference evidence="2" key="2">
    <citation type="journal article" date="2015" name="Fish Shellfish Immunol.">
        <title>Early steps in the European eel (Anguilla anguilla)-Vibrio vulnificus interaction in the gills: Role of the RtxA13 toxin.</title>
        <authorList>
            <person name="Callol A."/>
            <person name="Pajuelo D."/>
            <person name="Ebbesson L."/>
            <person name="Teles M."/>
            <person name="MacKenzie S."/>
            <person name="Amaro C."/>
        </authorList>
    </citation>
    <scope>NUCLEOTIDE SEQUENCE</scope>
</reference>
<sequence>MTKSLSVSLSDFKKTQKPPGLSSGRGRTGAE</sequence>